<dbReference type="AlphaFoldDB" id="A0A1X9M733"/>
<dbReference type="Pfam" id="PF13797">
    <property type="entry name" value="Post_transc_reg"/>
    <property type="match status" value="1"/>
</dbReference>
<dbReference type="InterPro" id="IPR025716">
    <property type="entry name" value="Post-transcriptional_regulator"/>
</dbReference>
<name>A0A1X9M733_9BACI</name>
<dbReference type="EMBL" id="CP020814">
    <property type="protein sequence ID" value="ARK29217.1"/>
    <property type="molecule type" value="Genomic_DNA"/>
</dbReference>
<keyword evidence="2" id="KW-1185">Reference proteome</keyword>
<sequence>MGEKQQFEVWRIEVEPALESKVDEFHLLGYNRATPDDVWECVLYQLRKKKEFTHLHEFVNEILTLQSHSFMNWLTIRSYQDPKDWFAEFES</sequence>
<organism evidence="1 2">
    <name type="scientific">Halalkalibacter krulwichiae</name>
    <dbReference type="NCBI Taxonomy" id="199441"/>
    <lineage>
        <taxon>Bacteria</taxon>
        <taxon>Bacillati</taxon>
        <taxon>Bacillota</taxon>
        <taxon>Bacilli</taxon>
        <taxon>Bacillales</taxon>
        <taxon>Bacillaceae</taxon>
        <taxon>Halalkalibacter</taxon>
    </lineage>
</organism>
<proteinExistence type="predicted"/>
<evidence type="ECO:0000313" key="2">
    <source>
        <dbReference type="Proteomes" id="UP000193006"/>
    </source>
</evidence>
<evidence type="ECO:0000313" key="1">
    <source>
        <dbReference type="EMBL" id="ARK29217.1"/>
    </source>
</evidence>
<dbReference type="KEGG" id="bkw:BkAM31D_04715"/>
<reference evidence="1 2" key="1">
    <citation type="submission" date="2017-04" db="EMBL/GenBank/DDBJ databases">
        <title>Bacillus krulwichiae AM31D Genome sequencing and assembly.</title>
        <authorList>
            <person name="Krulwich T.A."/>
            <person name="Anastor L."/>
            <person name="Ehrlich R."/>
            <person name="Ehrlich G.D."/>
            <person name="Janto B."/>
        </authorList>
    </citation>
    <scope>NUCLEOTIDE SEQUENCE [LARGE SCALE GENOMIC DNA]</scope>
    <source>
        <strain evidence="1 2">AM31D</strain>
    </source>
</reference>
<accession>A0A1X9M733</accession>
<dbReference type="STRING" id="199441.BkAM31D_04715"/>
<protein>
    <submittedName>
        <fullName evidence="1">Post-transcriptional regulator ComN</fullName>
    </submittedName>
</protein>
<gene>
    <name evidence="1" type="primary">comN</name>
    <name evidence="1" type="ORF">BkAM31D_04715</name>
</gene>
<dbReference type="RefSeq" id="WP_066155759.1">
    <property type="nucleotide sequence ID" value="NZ_CP020814.1"/>
</dbReference>
<dbReference type="Proteomes" id="UP000193006">
    <property type="component" value="Chromosome"/>
</dbReference>